<evidence type="ECO:0008006" key="14">
    <source>
        <dbReference type="Google" id="ProtNLM"/>
    </source>
</evidence>
<keyword evidence="3" id="KW-1003">Cell membrane</keyword>
<dbReference type="InterPro" id="IPR025875">
    <property type="entry name" value="Leu-rich_rpt_4"/>
</dbReference>
<evidence type="ECO:0000256" key="8">
    <source>
        <dbReference type="ARBA" id="ARBA00023136"/>
    </source>
</evidence>
<dbReference type="OrthoDB" id="1733076at2759"/>
<evidence type="ECO:0000256" key="6">
    <source>
        <dbReference type="ARBA" id="ARBA00022737"/>
    </source>
</evidence>
<keyword evidence="5 11" id="KW-0812">Transmembrane</keyword>
<keyword evidence="4" id="KW-0433">Leucine-rich repeat</keyword>
<dbReference type="Pfam" id="PF00560">
    <property type="entry name" value="LRR_1"/>
    <property type="match status" value="2"/>
</dbReference>
<dbReference type="PRINTS" id="PR00019">
    <property type="entry name" value="LEURICHRPT"/>
</dbReference>
<dbReference type="InterPro" id="IPR032675">
    <property type="entry name" value="LRR_dom_sf"/>
</dbReference>
<evidence type="ECO:0000256" key="9">
    <source>
        <dbReference type="ARBA" id="ARBA00023170"/>
    </source>
</evidence>
<evidence type="ECO:0000256" key="1">
    <source>
        <dbReference type="ARBA" id="ARBA00004251"/>
    </source>
</evidence>
<gene>
    <name evidence="12" type="ORF">FH972_014154</name>
</gene>
<evidence type="ECO:0000313" key="12">
    <source>
        <dbReference type="EMBL" id="KAE8057464.1"/>
    </source>
</evidence>
<keyword evidence="9" id="KW-0675">Receptor</keyword>
<dbReference type="PANTHER" id="PTHR27004">
    <property type="entry name" value="RECEPTOR-LIKE PROTEIN 12 ISOFORM X1"/>
    <property type="match status" value="1"/>
</dbReference>
<dbReference type="EMBL" id="CM017325">
    <property type="protein sequence ID" value="KAE8057464.1"/>
    <property type="molecule type" value="Genomic_DNA"/>
</dbReference>
<dbReference type="SUPFAM" id="SSF52058">
    <property type="entry name" value="L domain-like"/>
    <property type="match status" value="1"/>
</dbReference>
<organism evidence="12 13">
    <name type="scientific">Carpinus fangiana</name>
    <dbReference type="NCBI Taxonomy" id="176857"/>
    <lineage>
        <taxon>Eukaryota</taxon>
        <taxon>Viridiplantae</taxon>
        <taxon>Streptophyta</taxon>
        <taxon>Embryophyta</taxon>
        <taxon>Tracheophyta</taxon>
        <taxon>Spermatophyta</taxon>
        <taxon>Magnoliopsida</taxon>
        <taxon>eudicotyledons</taxon>
        <taxon>Gunneridae</taxon>
        <taxon>Pentapetalae</taxon>
        <taxon>rosids</taxon>
        <taxon>fabids</taxon>
        <taxon>Fagales</taxon>
        <taxon>Betulaceae</taxon>
        <taxon>Carpinus</taxon>
    </lineage>
</organism>
<keyword evidence="8 11" id="KW-0472">Membrane</keyword>
<evidence type="ECO:0000256" key="10">
    <source>
        <dbReference type="ARBA" id="ARBA00023180"/>
    </source>
</evidence>
<keyword evidence="7 11" id="KW-1133">Transmembrane helix</keyword>
<evidence type="ECO:0000256" key="4">
    <source>
        <dbReference type="ARBA" id="ARBA00022614"/>
    </source>
</evidence>
<evidence type="ECO:0000256" key="7">
    <source>
        <dbReference type="ARBA" id="ARBA00022989"/>
    </source>
</evidence>
<keyword evidence="10" id="KW-0325">Glycoprotein</keyword>
<comment type="similarity">
    <text evidence="2">Belongs to the RLP family.</text>
</comment>
<sequence length="241" mass="27552">MAMMDWEHKVYSELTYLEINLRNGFYHQDTITLISKGLEMEVKILTIFATLDFSCNKFDGSIPGEIGELTLLHILNLSHNAFTGQIPTSLAKLSHLESLDLSNNELTGKIPEQLANGLIFLSTLNLSFNQLVGQIPFIKQFATFSESSFKGNDGLCGFPLKSQCTNEEPQLPAPTHEEKHWEFGTMIKWNYISAEIGFIFGIGIVIGPLMFCKKWRIWYYKHVEDILFKIFPQLYLGKEHH</sequence>
<proteinExistence type="inferred from homology"/>
<keyword evidence="13" id="KW-1185">Reference proteome</keyword>
<dbReference type="Pfam" id="PF12799">
    <property type="entry name" value="LRR_4"/>
    <property type="match status" value="1"/>
</dbReference>
<dbReference type="GO" id="GO:0005886">
    <property type="term" value="C:plasma membrane"/>
    <property type="evidence" value="ECO:0007669"/>
    <property type="project" value="UniProtKB-SubCell"/>
</dbReference>
<dbReference type="Gene3D" id="3.80.10.10">
    <property type="entry name" value="Ribonuclease Inhibitor"/>
    <property type="match status" value="1"/>
</dbReference>
<comment type="subcellular location">
    <subcellularLocation>
        <location evidence="1">Cell membrane</location>
        <topology evidence="1">Single-pass type I membrane protein</topology>
    </subcellularLocation>
</comment>
<accession>A0A5N6RC30</accession>
<evidence type="ECO:0000256" key="11">
    <source>
        <dbReference type="SAM" id="Phobius"/>
    </source>
</evidence>
<dbReference type="InterPro" id="IPR001611">
    <property type="entry name" value="Leu-rich_rpt"/>
</dbReference>
<feature type="transmembrane region" description="Helical" evidence="11">
    <location>
        <begin position="189"/>
        <end position="211"/>
    </location>
</feature>
<dbReference type="Proteomes" id="UP000327013">
    <property type="component" value="Chromosome 5"/>
</dbReference>
<evidence type="ECO:0000256" key="2">
    <source>
        <dbReference type="ARBA" id="ARBA00009592"/>
    </source>
</evidence>
<protein>
    <recommendedName>
        <fullName evidence="14">Receptor-like protein 12</fullName>
    </recommendedName>
</protein>
<reference evidence="12 13" key="1">
    <citation type="submission" date="2019-06" db="EMBL/GenBank/DDBJ databases">
        <title>A chromosomal-level reference genome of Carpinus fangiana (Coryloideae, Betulaceae).</title>
        <authorList>
            <person name="Yang X."/>
            <person name="Wang Z."/>
            <person name="Zhang L."/>
            <person name="Hao G."/>
            <person name="Liu J."/>
            <person name="Yang Y."/>
        </authorList>
    </citation>
    <scope>NUCLEOTIDE SEQUENCE [LARGE SCALE GENOMIC DNA]</scope>
    <source>
        <strain evidence="12">Cfa_2016G</strain>
        <tissue evidence="12">Leaf</tissue>
    </source>
</reference>
<dbReference type="FunFam" id="3.80.10.10:FF:000111">
    <property type="entry name" value="LRR receptor-like serine/threonine-protein kinase ERECTA"/>
    <property type="match status" value="1"/>
</dbReference>
<evidence type="ECO:0000256" key="3">
    <source>
        <dbReference type="ARBA" id="ARBA00022475"/>
    </source>
</evidence>
<dbReference type="PANTHER" id="PTHR27004:SF470">
    <property type="entry name" value="RECEPTOR-LIKE PROTEIN 43"/>
    <property type="match status" value="1"/>
</dbReference>
<evidence type="ECO:0000256" key="5">
    <source>
        <dbReference type="ARBA" id="ARBA00022692"/>
    </source>
</evidence>
<name>A0A5N6RC30_9ROSI</name>
<dbReference type="AlphaFoldDB" id="A0A5N6RC30"/>
<evidence type="ECO:0000313" key="13">
    <source>
        <dbReference type="Proteomes" id="UP000327013"/>
    </source>
</evidence>
<keyword evidence="6" id="KW-0677">Repeat</keyword>